<evidence type="ECO:0000313" key="11">
    <source>
        <dbReference type="Proteomes" id="UP001148313"/>
    </source>
</evidence>
<evidence type="ECO:0000259" key="8">
    <source>
        <dbReference type="Pfam" id="PF02706"/>
    </source>
</evidence>
<dbReference type="Gene3D" id="3.40.50.300">
    <property type="entry name" value="P-loop containing nucleotide triphosphate hydrolases"/>
    <property type="match status" value="1"/>
</dbReference>
<accession>A0ABT4VQ85</accession>
<dbReference type="Proteomes" id="UP001148313">
    <property type="component" value="Unassembled WGS sequence"/>
</dbReference>
<dbReference type="EMBL" id="JAPJZH010000009">
    <property type="protein sequence ID" value="MDA4846856.1"/>
    <property type="molecule type" value="Genomic_DNA"/>
</dbReference>
<feature type="domain" description="Polysaccharide chain length determinant N-terminal" evidence="8">
    <location>
        <begin position="12"/>
        <end position="105"/>
    </location>
</feature>
<dbReference type="RefSeq" id="WP_271090648.1">
    <property type="nucleotide sequence ID" value="NZ_JAPJZH010000009.1"/>
</dbReference>
<dbReference type="Pfam" id="PF13614">
    <property type="entry name" value="AAA_31"/>
    <property type="match status" value="1"/>
</dbReference>
<evidence type="ECO:0000256" key="1">
    <source>
        <dbReference type="ARBA" id="ARBA00004651"/>
    </source>
</evidence>
<comment type="subcellular location">
    <subcellularLocation>
        <location evidence="1">Cell membrane</location>
        <topology evidence="1">Multi-pass membrane protein</topology>
    </subcellularLocation>
</comment>
<proteinExistence type="predicted"/>
<dbReference type="InterPro" id="IPR003856">
    <property type="entry name" value="LPS_length_determ_N"/>
</dbReference>
<evidence type="ECO:0000256" key="7">
    <source>
        <dbReference type="SAM" id="Phobius"/>
    </source>
</evidence>
<feature type="transmembrane region" description="Helical" evidence="7">
    <location>
        <begin position="27"/>
        <end position="48"/>
    </location>
</feature>
<comment type="caution">
    <text evidence="10">The sequence shown here is derived from an EMBL/GenBank/DDBJ whole genome shotgun (WGS) entry which is preliminary data.</text>
</comment>
<evidence type="ECO:0000256" key="2">
    <source>
        <dbReference type="ARBA" id="ARBA00022475"/>
    </source>
</evidence>
<evidence type="ECO:0000259" key="9">
    <source>
        <dbReference type="Pfam" id="PF13614"/>
    </source>
</evidence>
<dbReference type="InterPro" id="IPR025669">
    <property type="entry name" value="AAA_dom"/>
</dbReference>
<organism evidence="10 11">
    <name type="scientific">Hoeflea poritis</name>
    <dbReference type="NCBI Taxonomy" id="2993659"/>
    <lineage>
        <taxon>Bacteria</taxon>
        <taxon>Pseudomonadati</taxon>
        <taxon>Pseudomonadota</taxon>
        <taxon>Alphaproteobacteria</taxon>
        <taxon>Hyphomicrobiales</taxon>
        <taxon>Rhizobiaceae</taxon>
        <taxon>Hoeflea</taxon>
    </lineage>
</organism>
<keyword evidence="5 7" id="KW-0472">Membrane</keyword>
<evidence type="ECO:0000256" key="3">
    <source>
        <dbReference type="ARBA" id="ARBA00022692"/>
    </source>
</evidence>
<keyword evidence="4 7" id="KW-1133">Transmembrane helix</keyword>
<dbReference type="Pfam" id="PF02706">
    <property type="entry name" value="Wzz"/>
    <property type="match status" value="1"/>
</dbReference>
<dbReference type="PANTHER" id="PTHR32309">
    <property type="entry name" value="TYROSINE-PROTEIN KINASE"/>
    <property type="match status" value="1"/>
</dbReference>
<evidence type="ECO:0000313" key="10">
    <source>
        <dbReference type="EMBL" id="MDA4846856.1"/>
    </source>
</evidence>
<sequence length="820" mass="88599">MSRPQSNGNDVDIDIARLFSAVWKRRVAIVSLILIVCAAAFVISGMAAPRYSAESRILIEAREPLFVQAGQQETGQAQFLDERGITSQVEIINSTNLIKSVADQLDLADKSEFSGAVKPSMITSILIGAGLKSDPYDAPPEERLIETFRSHLNVYQVANSRVIVVAFWSTDRKLAAQVANAMAETYLSMQSGAKLLSNADATAWLEPEIANLREKVRVAEAKVADYRAQSGLLLVDDTATLATQQLAEISTELSRVRGEKAEALARATAVRNAINSGRPTEDFANVVQSEVIQRLRERQAAVQAEIADLSVALLDAHPRIKGLRSQLRDIDKQVRAETRNILRGFENEAEVAQLREEELVGQLNDLKADSARAGSEEVELRALEREATAQRELLEVYLSRYREAASRSDRGNLPADARIISEALVPTEAYFPKPVPITIIAGLVTLLLASITIMMHELFSGRALRPVDYGEADRTPVRPEPVAEPGIAAEAAPFTAADRIARATERRIPDGPADDLPGADLSNEAAFDTGEAGEPEADREMIDVALEDGIDPQDRIDDAGPDDPVEPVDPVVHEFRAGSEAPRLEEASGNTIAAIDPAMDEGDGALRAANDEYVEGHELIVDREVEHSVSAITGHLIAAHTNIAVVVSPEGDKGSTTSVMLARMLANEGRQTLLVDMTGSACPSRMMVPQTNLPGITEVLVDACTIPEALHADRLSNAHILPQGGVDPAQAMRHADHLPEVIAQVSKVYDIVVIECGPANSAGVRRLLDGLDVDMIFSVVQPEEDLMTEYLSDFYSQGFNELLMMSPGAGTPNPSDRSAA</sequence>
<dbReference type="InterPro" id="IPR027417">
    <property type="entry name" value="P-loop_NTPase"/>
</dbReference>
<evidence type="ECO:0000256" key="5">
    <source>
        <dbReference type="ARBA" id="ARBA00023136"/>
    </source>
</evidence>
<evidence type="ECO:0000256" key="4">
    <source>
        <dbReference type="ARBA" id="ARBA00022989"/>
    </source>
</evidence>
<dbReference type="PANTHER" id="PTHR32309:SF13">
    <property type="entry name" value="FERRIC ENTEROBACTIN TRANSPORT PROTEIN FEPE"/>
    <property type="match status" value="1"/>
</dbReference>
<keyword evidence="3 7" id="KW-0812">Transmembrane</keyword>
<keyword evidence="11" id="KW-1185">Reference proteome</keyword>
<keyword evidence="6" id="KW-0175">Coiled coil</keyword>
<feature type="domain" description="AAA" evidence="9">
    <location>
        <begin position="654"/>
        <end position="761"/>
    </location>
</feature>
<keyword evidence="2" id="KW-1003">Cell membrane</keyword>
<name>A0ABT4VQ85_9HYPH</name>
<dbReference type="SUPFAM" id="SSF52540">
    <property type="entry name" value="P-loop containing nucleoside triphosphate hydrolases"/>
    <property type="match status" value="1"/>
</dbReference>
<gene>
    <name evidence="10" type="ORF">OOZ53_15960</name>
</gene>
<reference evidence="10" key="1">
    <citation type="submission" date="2022-11" db="EMBL/GenBank/DDBJ databases">
        <title>Hoeflea poritis sp. nov., isolated from scleractinian coral Porites lutea.</title>
        <authorList>
            <person name="Zhang G."/>
            <person name="Wei Q."/>
            <person name="Cai L."/>
        </authorList>
    </citation>
    <scope>NUCLEOTIDE SEQUENCE</scope>
    <source>
        <strain evidence="10">E7-10</strain>
    </source>
</reference>
<dbReference type="InterPro" id="IPR050445">
    <property type="entry name" value="Bact_polysacc_biosynth/exp"/>
</dbReference>
<protein>
    <submittedName>
        <fullName evidence="10">Wzz/FepE/Etk N-terminal domain-containing protein</fullName>
    </submittedName>
</protein>
<feature type="coiled-coil region" evidence="6">
    <location>
        <begin position="292"/>
        <end position="400"/>
    </location>
</feature>
<evidence type="ECO:0000256" key="6">
    <source>
        <dbReference type="SAM" id="Coils"/>
    </source>
</evidence>